<dbReference type="SUPFAM" id="SSF52540">
    <property type="entry name" value="P-loop containing nucleoside triphosphate hydrolases"/>
    <property type="match status" value="1"/>
</dbReference>
<proteinExistence type="inferred from homology"/>
<feature type="domain" description="RLR CTR" evidence="18">
    <location>
        <begin position="525"/>
        <end position="653"/>
    </location>
</feature>
<dbReference type="PANTHER" id="PTHR14074:SF16">
    <property type="entry name" value="ANTIVIRAL INNATE IMMUNE RESPONSE RECEPTOR RIG-I"/>
    <property type="match status" value="1"/>
</dbReference>
<protein>
    <recommendedName>
        <fullName evidence="3">RNA helicase</fullName>
        <ecNumber evidence="3">3.6.4.13</ecNumber>
    </recommendedName>
</protein>
<evidence type="ECO:0000259" key="18">
    <source>
        <dbReference type="PROSITE" id="PS51789"/>
    </source>
</evidence>
<keyword evidence="12" id="KW-0391">Immunity</keyword>
<dbReference type="GO" id="GO:0003677">
    <property type="term" value="F:DNA binding"/>
    <property type="evidence" value="ECO:0007669"/>
    <property type="project" value="InterPro"/>
</dbReference>
<evidence type="ECO:0000313" key="20">
    <source>
        <dbReference type="Proteomes" id="UP001186944"/>
    </source>
</evidence>
<reference evidence="19" key="1">
    <citation type="submission" date="2019-08" db="EMBL/GenBank/DDBJ databases">
        <title>The improved chromosome-level genome for the pearl oyster Pinctada fucata martensii using PacBio sequencing and Hi-C.</title>
        <authorList>
            <person name="Zheng Z."/>
        </authorList>
    </citation>
    <scope>NUCLEOTIDE SEQUENCE</scope>
    <source>
        <strain evidence="19">ZZ-2019</strain>
        <tissue evidence="19">Adductor muscle</tissue>
    </source>
</reference>
<dbReference type="PROSITE" id="PS51789">
    <property type="entry name" value="RLR_CTR"/>
    <property type="match status" value="1"/>
</dbReference>
<dbReference type="GO" id="GO:0003724">
    <property type="term" value="F:RNA helicase activity"/>
    <property type="evidence" value="ECO:0007669"/>
    <property type="project" value="UniProtKB-EC"/>
</dbReference>
<dbReference type="Pfam" id="PF18119">
    <property type="entry name" value="RIG-I_C"/>
    <property type="match status" value="1"/>
</dbReference>
<dbReference type="Gene3D" id="3.40.50.300">
    <property type="entry name" value="P-loop containing nucleotide triphosphate hydrolases"/>
    <property type="match status" value="2"/>
</dbReference>
<dbReference type="InterPro" id="IPR006935">
    <property type="entry name" value="Helicase/UvrB_N"/>
</dbReference>
<dbReference type="GO" id="GO:0046872">
    <property type="term" value="F:metal ion binding"/>
    <property type="evidence" value="ECO:0007669"/>
    <property type="project" value="UniProtKB-KW"/>
</dbReference>
<evidence type="ECO:0000256" key="12">
    <source>
        <dbReference type="ARBA" id="ARBA00022859"/>
    </source>
</evidence>
<keyword evidence="5" id="KW-0399">Innate immunity</keyword>
<keyword evidence="11" id="KW-0067">ATP-binding</keyword>
<dbReference type="PROSITE" id="PS51192">
    <property type="entry name" value="HELICASE_ATP_BIND_1"/>
    <property type="match status" value="1"/>
</dbReference>
<dbReference type="Proteomes" id="UP001186944">
    <property type="component" value="Unassembled WGS sequence"/>
</dbReference>
<keyword evidence="8" id="KW-0378">Hydrolase</keyword>
<keyword evidence="20" id="KW-1185">Reference proteome</keyword>
<evidence type="ECO:0000256" key="11">
    <source>
        <dbReference type="ARBA" id="ARBA00022840"/>
    </source>
</evidence>
<evidence type="ECO:0000259" key="17">
    <source>
        <dbReference type="PROSITE" id="PS51194"/>
    </source>
</evidence>
<comment type="similarity">
    <text evidence="2">Belongs to the helicase family. RLR subfamily.</text>
</comment>
<dbReference type="InterPro" id="IPR014001">
    <property type="entry name" value="Helicase_ATP-bd"/>
</dbReference>
<dbReference type="GO" id="GO:0005524">
    <property type="term" value="F:ATP binding"/>
    <property type="evidence" value="ECO:0007669"/>
    <property type="project" value="UniProtKB-KW"/>
</dbReference>
<evidence type="ECO:0000256" key="3">
    <source>
        <dbReference type="ARBA" id="ARBA00012552"/>
    </source>
</evidence>
<dbReference type="GO" id="GO:0045087">
    <property type="term" value="P:innate immune response"/>
    <property type="evidence" value="ECO:0007669"/>
    <property type="project" value="UniProtKB-KW"/>
</dbReference>
<dbReference type="Pfam" id="PF04851">
    <property type="entry name" value="ResIII"/>
    <property type="match status" value="1"/>
</dbReference>
<evidence type="ECO:0000256" key="9">
    <source>
        <dbReference type="ARBA" id="ARBA00022806"/>
    </source>
</evidence>
<dbReference type="Pfam" id="PF00271">
    <property type="entry name" value="Helicase_C"/>
    <property type="match status" value="1"/>
</dbReference>
<dbReference type="SMART" id="SM00490">
    <property type="entry name" value="HELICc"/>
    <property type="match status" value="1"/>
</dbReference>
<keyword evidence="14" id="KW-0051">Antiviral defense</keyword>
<dbReference type="InterPro" id="IPR021673">
    <property type="entry name" value="RLR_CTR"/>
</dbReference>
<dbReference type="EMBL" id="VSWD01000008">
    <property type="protein sequence ID" value="KAK3095410.1"/>
    <property type="molecule type" value="Genomic_DNA"/>
</dbReference>
<evidence type="ECO:0000313" key="19">
    <source>
        <dbReference type="EMBL" id="KAK3095410.1"/>
    </source>
</evidence>
<name>A0AA88Y047_PINIB</name>
<evidence type="ECO:0000256" key="10">
    <source>
        <dbReference type="ARBA" id="ARBA00022833"/>
    </source>
</evidence>
<dbReference type="InterPro" id="IPR027417">
    <property type="entry name" value="P-loop_NTPase"/>
</dbReference>
<organism evidence="19 20">
    <name type="scientific">Pinctada imbricata</name>
    <name type="common">Atlantic pearl-oyster</name>
    <name type="synonym">Pinctada martensii</name>
    <dbReference type="NCBI Taxonomy" id="66713"/>
    <lineage>
        <taxon>Eukaryota</taxon>
        <taxon>Metazoa</taxon>
        <taxon>Spiralia</taxon>
        <taxon>Lophotrochozoa</taxon>
        <taxon>Mollusca</taxon>
        <taxon>Bivalvia</taxon>
        <taxon>Autobranchia</taxon>
        <taxon>Pteriomorphia</taxon>
        <taxon>Pterioida</taxon>
        <taxon>Pterioidea</taxon>
        <taxon>Pteriidae</taxon>
        <taxon>Pinctada</taxon>
    </lineage>
</organism>
<evidence type="ECO:0000256" key="7">
    <source>
        <dbReference type="ARBA" id="ARBA00022741"/>
    </source>
</evidence>
<evidence type="ECO:0000256" key="15">
    <source>
        <dbReference type="ARBA" id="ARBA00049390"/>
    </source>
</evidence>
<dbReference type="EC" id="3.6.4.13" evidence="3"/>
<sequence>MKIIQDHRVKIRRIRIPKVIFLVEQSALAEQQAKQCMKYLGCKVKLITGETQRNENMKTLSHWLNTKDILVVTAQILVNALAEKEVQIQNFSLMVFDECHHAHAKHSYNKIMFHYMDLKLAPGNLIPVLPQIVGLTASVGVGKAKTLGTAVNWIKSMMANMDAEELSTVVKHRVELAEHVNIPQQVVKYSRKRTKDHFGEVVGKIMDATVRYMKNSQYHEMLPASVYDVPVSKGSPQFTQWVSTLWREQAKIHDQTARKFFHTCRQYLDMYNRALIVYNDARASDSLTFIEGELKKWEETTIPDSTDEKMRTLFKKSRTILQHCSEDKDHDNPKLEELRNMILSAYRDKPDSRGIVFVKTRELTKAIEAWMQETSGLKELKPVQFVGAQASKDTGGMTKVAQDKALSLFRDGGHKIIIATSVAEEGLDIQKCNLVVRYDHVTNEIAMVQSRGRGRAEDSKYVVVAEDNSGTAEKEELNQLREVMMNDAIKQLREQFGKDKGKFLQDIEKKQKEAKAERDLAAANQHGRVVNQGEYVLRCVKCSNYICMASDVKKIQNAHHAVLSPDIRERVQARKIPIPTFQDENLTCGAGKLLCKECGSNLGNVSIYKQAQFPILKIEYLVIEDSVGNRDVKKKWKSAPFMVPELSSEDLLQQSKHEKLI</sequence>
<dbReference type="GO" id="GO:0003723">
    <property type="term" value="F:RNA binding"/>
    <property type="evidence" value="ECO:0007669"/>
    <property type="project" value="UniProtKB-KW"/>
</dbReference>
<gene>
    <name evidence="19" type="ORF">FSP39_014331</name>
</gene>
<dbReference type="GO" id="GO:0051607">
    <property type="term" value="P:defense response to virus"/>
    <property type="evidence" value="ECO:0007669"/>
    <property type="project" value="UniProtKB-KW"/>
</dbReference>
<evidence type="ECO:0000256" key="2">
    <source>
        <dbReference type="ARBA" id="ARBA00006866"/>
    </source>
</evidence>
<evidence type="ECO:0000256" key="5">
    <source>
        <dbReference type="ARBA" id="ARBA00022588"/>
    </source>
</evidence>
<keyword evidence="7" id="KW-0547">Nucleotide-binding</keyword>
<evidence type="ECO:0000259" key="16">
    <source>
        <dbReference type="PROSITE" id="PS51192"/>
    </source>
</evidence>
<feature type="domain" description="Helicase C-terminal" evidence="17">
    <location>
        <begin position="334"/>
        <end position="500"/>
    </location>
</feature>
<keyword evidence="4" id="KW-0963">Cytoplasm</keyword>
<evidence type="ECO:0000256" key="13">
    <source>
        <dbReference type="ARBA" id="ARBA00022884"/>
    </source>
</evidence>
<comment type="caution">
    <text evidence="19">The sequence shown here is derived from an EMBL/GenBank/DDBJ whole genome shotgun (WGS) entry which is preliminary data.</text>
</comment>
<keyword evidence="13" id="KW-0694">RNA-binding</keyword>
<keyword evidence="6" id="KW-0479">Metal-binding</keyword>
<dbReference type="InterPro" id="IPR001650">
    <property type="entry name" value="Helicase_C-like"/>
</dbReference>
<keyword evidence="9" id="KW-0347">Helicase</keyword>
<dbReference type="Pfam" id="PF11648">
    <property type="entry name" value="RIG-I_C-RD"/>
    <property type="match status" value="1"/>
</dbReference>
<dbReference type="GO" id="GO:0016787">
    <property type="term" value="F:hydrolase activity"/>
    <property type="evidence" value="ECO:0007669"/>
    <property type="project" value="UniProtKB-KW"/>
</dbReference>
<dbReference type="Gene3D" id="2.170.150.30">
    <property type="entry name" value="RIG-I-like receptor, C-terminal regulatory domain"/>
    <property type="match status" value="1"/>
</dbReference>
<dbReference type="Gene3D" id="1.20.1320.30">
    <property type="match status" value="1"/>
</dbReference>
<evidence type="ECO:0000256" key="1">
    <source>
        <dbReference type="ARBA" id="ARBA00004496"/>
    </source>
</evidence>
<comment type="subcellular location">
    <subcellularLocation>
        <location evidence="1">Cytoplasm</location>
    </subcellularLocation>
</comment>
<dbReference type="PROSITE" id="PS51194">
    <property type="entry name" value="HELICASE_CTER"/>
    <property type="match status" value="1"/>
</dbReference>
<dbReference type="PANTHER" id="PTHR14074">
    <property type="entry name" value="HELICASE WITH DEATH DOMAIN-RELATED"/>
    <property type="match status" value="1"/>
</dbReference>
<evidence type="ECO:0000256" key="6">
    <source>
        <dbReference type="ARBA" id="ARBA00022723"/>
    </source>
</evidence>
<keyword evidence="10" id="KW-0862">Zinc</keyword>
<evidence type="ECO:0000256" key="4">
    <source>
        <dbReference type="ARBA" id="ARBA00022490"/>
    </source>
</evidence>
<dbReference type="InterPro" id="IPR051363">
    <property type="entry name" value="RLR_Helicase"/>
</dbReference>
<dbReference type="InterPro" id="IPR041204">
    <property type="entry name" value="RIG-I-like_C"/>
</dbReference>
<comment type="catalytic activity">
    <reaction evidence="15">
        <text>ATP + H2O = ADP + phosphate + H(+)</text>
        <dbReference type="Rhea" id="RHEA:13065"/>
        <dbReference type="ChEBI" id="CHEBI:15377"/>
        <dbReference type="ChEBI" id="CHEBI:15378"/>
        <dbReference type="ChEBI" id="CHEBI:30616"/>
        <dbReference type="ChEBI" id="CHEBI:43474"/>
        <dbReference type="ChEBI" id="CHEBI:456216"/>
        <dbReference type="EC" id="3.6.4.13"/>
    </reaction>
    <physiologicalReaction direction="left-to-right" evidence="15">
        <dbReference type="Rhea" id="RHEA:13066"/>
    </physiologicalReaction>
</comment>
<accession>A0AA88Y047</accession>
<dbReference type="GO" id="GO:0005737">
    <property type="term" value="C:cytoplasm"/>
    <property type="evidence" value="ECO:0007669"/>
    <property type="project" value="UniProtKB-SubCell"/>
</dbReference>
<evidence type="ECO:0000256" key="14">
    <source>
        <dbReference type="ARBA" id="ARBA00023118"/>
    </source>
</evidence>
<dbReference type="AlphaFoldDB" id="A0AA88Y047"/>
<evidence type="ECO:0000256" key="8">
    <source>
        <dbReference type="ARBA" id="ARBA00022801"/>
    </source>
</evidence>
<dbReference type="InterPro" id="IPR038557">
    <property type="entry name" value="RLR_C_sf"/>
</dbReference>
<feature type="domain" description="Helicase ATP-binding" evidence="16">
    <location>
        <begin position="1"/>
        <end position="157"/>
    </location>
</feature>